<keyword evidence="1 2" id="KW-0694">RNA-binding</keyword>
<dbReference type="InterPro" id="IPR000504">
    <property type="entry name" value="RRM_dom"/>
</dbReference>
<dbReference type="InterPro" id="IPR012677">
    <property type="entry name" value="Nucleotide-bd_a/b_plait_sf"/>
</dbReference>
<evidence type="ECO:0000256" key="2">
    <source>
        <dbReference type="PROSITE-ProRule" id="PRU00176"/>
    </source>
</evidence>
<dbReference type="PANTHER" id="PTHR10352">
    <property type="entry name" value="EUKARYOTIC TRANSLATION INITIATION FACTOR 3 SUBUNIT G"/>
    <property type="match status" value="1"/>
</dbReference>
<dbReference type="SUPFAM" id="SSF54928">
    <property type="entry name" value="RNA-binding domain, RBD"/>
    <property type="match status" value="2"/>
</dbReference>
<name>A0A5J4V0H7_9EUKA</name>
<comment type="caution">
    <text evidence="4">The sequence shown here is derived from an EMBL/GenBank/DDBJ whole genome shotgun (WGS) entry which is preliminary data.</text>
</comment>
<dbReference type="InterPro" id="IPR035979">
    <property type="entry name" value="RBD_domain_sf"/>
</dbReference>
<evidence type="ECO:0000259" key="3">
    <source>
        <dbReference type="PROSITE" id="PS50102"/>
    </source>
</evidence>
<dbReference type="GO" id="GO:0003723">
    <property type="term" value="F:RNA binding"/>
    <property type="evidence" value="ECO:0007669"/>
    <property type="project" value="UniProtKB-UniRule"/>
</dbReference>
<evidence type="ECO:0000256" key="1">
    <source>
        <dbReference type="ARBA" id="ARBA00022884"/>
    </source>
</evidence>
<protein>
    <recommendedName>
        <fullName evidence="3">RRM domain-containing protein</fullName>
    </recommendedName>
</protein>
<dbReference type="AlphaFoldDB" id="A0A5J4V0H7"/>
<dbReference type="SMART" id="SM00360">
    <property type="entry name" value="RRM"/>
    <property type="match status" value="1"/>
</dbReference>
<proteinExistence type="predicted"/>
<feature type="domain" description="RRM" evidence="3">
    <location>
        <begin position="75"/>
        <end position="145"/>
    </location>
</feature>
<dbReference type="OrthoDB" id="439808at2759"/>
<dbReference type="Proteomes" id="UP000324800">
    <property type="component" value="Unassembled WGS sequence"/>
</dbReference>
<accession>A0A5J4V0H7</accession>
<dbReference type="EMBL" id="SNRW01010756">
    <property type="protein sequence ID" value="KAA6376107.1"/>
    <property type="molecule type" value="Genomic_DNA"/>
</dbReference>
<dbReference type="PROSITE" id="PS50102">
    <property type="entry name" value="RRM"/>
    <property type="match status" value="1"/>
</dbReference>
<sequence length="150" mass="16772">PIDINMNSPQPGQAQIKFSYDEDGEEAKNLLNGKMIQGSRISIEFQQIPGNVPQQQNQRPPLQIPQNPTVEYDSKTLIITNLDPITSKDDLGFVFLAFKVASCRVDNNSTGEVTFGTEEDAKQALIHVDGQRIDRNILRVQFKKKGCSIQ</sequence>
<reference evidence="4 5" key="1">
    <citation type="submission" date="2019-03" db="EMBL/GenBank/DDBJ databases">
        <title>Single cell metagenomics reveals metabolic interactions within the superorganism composed of flagellate Streblomastix strix and complex community of Bacteroidetes bacteria on its surface.</title>
        <authorList>
            <person name="Treitli S.C."/>
            <person name="Kolisko M."/>
            <person name="Husnik F."/>
            <person name="Keeling P."/>
            <person name="Hampl V."/>
        </authorList>
    </citation>
    <scope>NUCLEOTIDE SEQUENCE [LARGE SCALE GENOMIC DNA]</scope>
    <source>
        <strain evidence="4">ST1C</strain>
    </source>
</reference>
<feature type="non-terminal residue" evidence="4">
    <location>
        <position position="1"/>
    </location>
</feature>
<gene>
    <name evidence="4" type="ORF">EZS28_028366</name>
</gene>
<dbReference type="CDD" id="cd00590">
    <property type="entry name" value="RRM_SF"/>
    <property type="match status" value="1"/>
</dbReference>
<organism evidence="4 5">
    <name type="scientific">Streblomastix strix</name>
    <dbReference type="NCBI Taxonomy" id="222440"/>
    <lineage>
        <taxon>Eukaryota</taxon>
        <taxon>Metamonada</taxon>
        <taxon>Preaxostyla</taxon>
        <taxon>Oxymonadida</taxon>
        <taxon>Streblomastigidae</taxon>
        <taxon>Streblomastix</taxon>
    </lineage>
</organism>
<dbReference type="Gene3D" id="3.30.70.330">
    <property type="match status" value="1"/>
</dbReference>
<evidence type="ECO:0000313" key="4">
    <source>
        <dbReference type="EMBL" id="KAA6376107.1"/>
    </source>
</evidence>
<evidence type="ECO:0000313" key="5">
    <source>
        <dbReference type="Proteomes" id="UP000324800"/>
    </source>
</evidence>